<evidence type="ECO:0000313" key="6">
    <source>
        <dbReference type="EMBL" id="BDS11585.1"/>
    </source>
</evidence>
<reference evidence="6" key="1">
    <citation type="submission" date="2022-09" db="EMBL/GenBank/DDBJ databases">
        <title>Aureispira anguillicida sp. nov., isolated from Leptocephalus of Japanese eel Anguilla japonica.</title>
        <authorList>
            <person name="Yuasa K."/>
            <person name="Mekata T."/>
            <person name="Ikunari K."/>
        </authorList>
    </citation>
    <scope>NUCLEOTIDE SEQUENCE</scope>
    <source>
        <strain evidence="6">EL160426</strain>
    </source>
</reference>
<dbReference type="KEGG" id="aup:AsAng_0022990"/>
<dbReference type="InterPro" id="IPR000086">
    <property type="entry name" value="NUDIX_hydrolase_dom"/>
</dbReference>
<dbReference type="InterPro" id="IPR020084">
    <property type="entry name" value="NUDIX_hydrolase_CS"/>
</dbReference>
<organism evidence="6 7">
    <name type="scientific">Aureispira anguillae</name>
    <dbReference type="NCBI Taxonomy" id="2864201"/>
    <lineage>
        <taxon>Bacteria</taxon>
        <taxon>Pseudomonadati</taxon>
        <taxon>Bacteroidota</taxon>
        <taxon>Saprospiria</taxon>
        <taxon>Saprospirales</taxon>
        <taxon>Saprospiraceae</taxon>
        <taxon>Aureispira</taxon>
    </lineage>
</organism>
<dbReference type="PROSITE" id="PS00893">
    <property type="entry name" value="NUDIX_BOX"/>
    <property type="match status" value="1"/>
</dbReference>
<evidence type="ECO:0000259" key="5">
    <source>
        <dbReference type="PROSITE" id="PS51462"/>
    </source>
</evidence>
<dbReference type="InterPro" id="IPR015797">
    <property type="entry name" value="NUDIX_hydrolase-like_dom_sf"/>
</dbReference>
<feature type="domain" description="Nudix hydrolase" evidence="5">
    <location>
        <begin position="29"/>
        <end position="160"/>
    </location>
</feature>
<evidence type="ECO:0000256" key="1">
    <source>
        <dbReference type="ARBA" id="ARBA00001946"/>
    </source>
</evidence>
<comment type="similarity">
    <text evidence="4">Belongs to the Nudix hydrolase family.</text>
</comment>
<dbReference type="AlphaFoldDB" id="A0A915YED5"/>
<keyword evidence="7" id="KW-1185">Reference proteome</keyword>
<proteinExistence type="inferred from homology"/>
<dbReference type="Pfam" id="PF00293">
    <property type="entry name" value="NUDIX"/>
    <property type="match status" value="1"/>
</dbReference>
<dbReference type="InterPro" id="IPR020476">
    <property type="entry name" value="Nudix_hydrolase"/>
</dbReference>
<evidence type="ECO:0000256" key="4">
    <source>
        <dbReference type="RuleBase" id="RU003476"/>
    </source>
</evidence>
<dbReference type="PANTHER" id="PTHR43222:SF2">
    <property type="entry name" value="NUDIX HYDROLASE 23, CHLOROPLASTIC"/>
    <property type="match status" value="1"/>
</dbReference>
<evidence type="ECO:0000313" key="7">
    <source>
        <dbReference type="Proteomes" id="UP001060919"/>
    </source>
</evidence>
<name>A0A915YED5_9BACT</name>
<dbReference type="SUPFAM" id="SSF55811">
    <property type="entry name" value="Nudix"/>
    <property type="match status" value="1"/>
</dbReference>
<dbReference type="Proteomes" id="UP001060919">
    <property type="component" value="Chromosome"/>
</dbReference>
<dbReference type="EMBL" id="AP026867">
    <property type="protein sequence ID" value="BDS11585.1"/>
    <property type="molecule type" value="Genomic_DNA"/>
</dbReference>
<dbReference type="GO" id="GO:0016787">
    <property type="term" value="F:hydrolase activity"/>
    <property type="evidence" value="ECO:0007669"/>
    <property type="project" value="UniProtKB-KW"/>
</dbReference>
<comment type="cofactor">
    <cofactor evidence="1">
        <name>Mg(2+)</name>
        <dbReference type="ChEBI" id="CHEBI:18420"/>
    </cofactor>
</comment>
<dbReference type="CDD" id="cd02883">
    <property type="entry name" value="NUDIX_Hydrolase"/>
    <property type="match status" value="1"/>
</dbReference>
<evidence type="ECO:0000256" key="2">
    <source>
        <dbReference type="ARBA" id="ARBA00022801"/>
    </source>
</evidence>
<dbReference type="PANTHER" id="PTHR43222">
    <property type="entry name" value="NUDIX HYDROLASE 23"/>
    <property type="match status" value="1"/>
</dbReference>
<dbReference type="RefSeq" id="WP_264792742.1">
    <property type="nucleotide sequence ID" value="NZ_AP026867.1"/>
</dbReference>
<dbReference type="PRINTS" id="PR00502">
    <property type="entry name" value="NUDIXFAMILY"/>
</dbReference>
<sequence>MNFCSNCGAPANKELPYKCSQCHTEFWRNPRCCAGALVLDKNKVLMVKRLIAPWDGFWDIPGGYCEWNEHPKDCAIREVFEETGIKVKLKEYHGIWMEPTDHSDYGENVCVYYTAEPMGDFFALPDGIEIGQVKWFDINHLPEKIAFPSHIPDVLKRLSDELNPSN</sequence>
<dbReference type="PROSITE" id="PS51462">
    <property type="entry name" value="NUDIX"/>
    <property type="match status" value="1"/>
</dbReference>
<accession>A0A915YED5</accession>
<gene>
    <name evidence="6" type="ORF">AsAng_0022990</name>
</gene>
<dbReference type="Gene3D" id="3.90.79.10">
    <property type="entry name" value="Nucleoside Triphosphate Pyrophosphohydrolase"/>
    <property type="match status" value="1"/>
</dbReference>
<evidence type="ECO:0000256" key="3">
    <source>
        <dbReference type="ARBA" id="ARBA00022842"/>
    </source>
</evidence>
<keyword evidence="3" id="KW-0460">Magnesium</keyword>
<keyword evidence="2 4" id="KW-0378">Hydrolase</keyword>
<protein>
    <submittedName>
        <fullName evidence="6">NUDIX hydrolase</fullName>
    </submittedName>
</protein>